<dbReference type="Pfam" id="PF17236">
    <property type="entry name" value="SU10_MCP"/>
    <property type="match status" value="1"/>
</dbReference>
<dbReference type="Proteomes" id="UP000002892">
    <property type="component" value="Chromosome"/>
</dbReference>
<evidence type="ECO:0000313" key="2">
    <source>
        <dbReference type="Proteomes" id="UP000002892"/>
    </source>
</evidence>
<dbReference type="AlphaFoldDB" id="I4D5C0"/>
<gene>
    <name evidence="1" type="ordered locus">Desaci_2019</name>
</gene>
<dbReference type="InterPro" id="IPR035198">
    <property type="entry name" value="SU10_MCP"/>
</dbReference>
<dbReference type="SUPFAM" id="SSF56563">
    <property type="entry name" value="Major capsid protein gp5"/>
    <property type="match status" value="1"/>
</dbReference>
<organism evidence="1 2">
    <name type="scientific">Desulfosporosinus acidiphilus (strain DSM 22704 / JCM 16185 / SJ4)</name>
    <dbReference type="NCBI Taxonomy" id="646529"/>
    <lineage>
        <taxon>Bacteria</taxon>
        <taxon>Bacillati</taxon>
        <taxon>Bacillota</taxon>
        <taxon>Clostridia</taxon>
        <taxon>Eubacteriales</taxon>
        <taxon>Desulfitobacteriaceae</taxon>
        <taxon>Desulfosporosinus</taxon>
    </lineage>
</organism>
<dbReference type="OrthoDB" id="1683486at2"/>
<proteinExistence type="predicted"/>
<dbReference type="KEGG" id="dai:Desaci_2019"/>
<keyword evidence="2" id="KW-1185">Reference proteome</keyword>
<dbReference type="eggNOG" id="ENOG502Z836">
    <property type="taxonomic scope" value="Bacteria"/>
</dbReference>
<dbReference type="RefSeq" id="WP_014826999.1">
    <property type="nucleotide sequence ID" value="NC_018068.1"/>
</dbReference>
<dbReference type="HOGENOM" id="CLU_058048_1_0_9"/>
<sequence length="295" mass="31938">MITTANFTSLENINLAKEISLVSPLDTPFSTMLLGGGKFDTTTSKIDTWRTKSLDNTADISQVEGSETSVFQASARAEMSNVCEIFKKAVSVSGTASASGITGVPNSFAEEINDRLIEMKVSMEKQLINGVKNDGSATPFIRRMGGLFSFALAEQSISNATAGTLAEADVKDTVKALWTAGMATGQYIGMVNADLKERIDALYDGKYSYIAQENLFGLVVSSIATNYGTIKLLLNRHMPVDKMVVFDPAYLKIAYLRQPQFEMLAKTGDYTQGQVIAELTLKVMNPKAISVLTFA</sequence>
<dbReference type="EMBL" id="CP003639">
    <property type="protein sequence ID" value="AFM40994.1"/>
    <property type="molecule type" value="Genomic_DNA"/>
</dbReference>
<accession>I4D5C0</accession>
<reference evidence="1 2" key="1">
    <citation type="journal article" date="2012" name="J. Bacteriol.">
        <title>Complete genome sequences of Desulfosporosinus orientis DSM765T, Desulfosporosinus youngiae DSM17734T, Desulfosporosinus meridiei DSM13257T, and Desulfosporosinus acidiphilus DSM22704T.</title>
        <authorList>
            <person name="Pester M."/>
            <person name="Brambilla E."/>
            <person name="Alazard D."/>
            <person name="Rattei T."/>
            <person name="Weinmaier T."/>
            <person name="Han J."/>
            <person name="Lucas S."/>
            <person name="Lapidus A."/>
            <person name="Cheng J.F."/>
            <person name="Goodwin L."/>
            <person name="Pitluck S."/>
            <person name="Peters L."/>
            <person name="Ovchinnikova G."/>
            <person name="Teshima H."/>
            <person name="Detter J.C."/>
            <person name="Han C.S."/>
            <person name="Tapia R."/>
            <person name="Land M.L."/>
            <person name="Hauser L."/>
            <person name="Kyrpides N.C."/>
            <person name="Ivanova N.N."/>
            <person name="Pagani I."/>
            <person name="Huntmann M."/>
            <person name="Wei C.L."/>
            <person name="Davenport K.W."/>
            <person name="Daligault H."/>
            <person name="Chain P.S."/>
            <person name="Chen A."/>
            <person name="Mavromatis K."/>
            <person name="Markowitz V."/>
            <person name="Szeto E."/>
            <person name="Mikhailova N."/>
            <person name="Pati A."/>
            <person name="Wagner M."/>
            <person name="Woyke T."/>
            <person name="Ollivier B."/>
            <person name="Klenk H.P."/>
            <person name="Spring S."/>
            <person name="Loy A."/>
        </authorList>
    </citation>
    <scope>NUCLEOTIDE SEQUENCE [LARGE SCALE GENOMIC DNA]</scope>
    <source>
        <strain evidence="2">DSM 22704 / JCM 16185 / SJ4</strain>
    </source>
</reference>
<protein>
    <submittedName>
        <fullName evidence="1">Phage capsid family protein</fullName>
    </submittedName>
</protein>
<dbReference type="STRING" id="646529.Desaci_2019"/>
<name>I4D5C0_DESAJ</name>
<evidence type="ECO:0000313" key="1">
    <source>
        <dbReference type="EMBL" id="AFM40994.1"/>
    </source>
</evidence>